<feature type="domain" description="Zn(2)-C6 fungal-type" evidence="3">
    <location>
        <begin position="19"/>
        <end position="49"/>
    </location>
</feature>
<dbReference type="GO" id="GO:0008270">
    <property type="term" value="F:zinc ion binding"/>
    <property type="evidence" value="ECO:0007669"/>
    <property type="project" value="InterPro"/>
</dbReference>
<sequence length="299" mass="33098">MSVPPAARPPPRTKRSVNGCLTCLLSKVKCTEDRPRCHQCCRLDKDCVWRGPRAPAPKRKDRGNGLSQAKSLSTLRPIGPRDSSAPSSTPSPPGTIDPAVCVLLEQLVNASFSLPAPSPPLSAPLTPSSSSVMFGPLEQDALYHYETILGNSMRKTFLWSPHSVLLRTASGHGDIMHLLLAWCLFDMSYSHSRGVALRAAREHFRASTQMFVGGLQADERLPETMFALSQNCLDQFYGDAYPAEELVDDIQRSKPLELNLRVNVALVRVNQARRRGSPSLEELLQLRDYLRSVKQVRDV</sequence>
<gene>
    <name evidence="4" type="ORF">NKR23_g673</name>
</gene>
<proteinExistence type="predicted"/>
<dbReference type="AlphaFoldDB" id="A0AA38SCZ2"/>
<accession>A0AA38SCZ2</accession>
<feature type="compositionally biased region" description="Polar residues" evidence="2">
    <location>
        <begin position="65"/>
        <end position="74"/>
    </location>
</feature>
<evidence type="ECO:0000313" key="5">
    <source>
        <dbReference type="Proteomes" id="UP001174694"/>
    </source>
</evidence>
<comment type="caution">
    <text evidence="4">The sequence shown here is derived from an EMBL/GenBank/DDBJ whole genome shotgun (WGS) entry which is preliminary data.</text>
</comment>
<dbReference type="PANTHER" id="PTHR37534:SF46">
    <property type="entry name" value="ZN(II)2CYS6 TRANSCRIPTION FACTOR (EUROFUNG)"/>
    <property type="match status" value="1"/>
</dbReference>
<evidence type="ECO:0000259" key="3">
    <source>
        <dbReference type="PROSITE" id="PS50048"/>
    </source>
</evidence>
<dbReference type="Proteomes" id="UP001174694">
    <property type="component" value="Unassembled WGS sequence"/>
</dbReference>
<organism evidence="4 5">
    <name type="scientific">Pleurostoma richardsiae</name>
    <dbReference type="NCBI Taxonomy" id="41990"/>
    <lineage>
        <taxon>Eukaryota</taxon>
        <taxon>Fungi</taxon>
        <taxon>Dikarya</taxon>
        <taxon>Ascomycota</taxon>
        <taxon>Pezizomycotina</taxon>
        <taxon>Sordariomycetes</taxon>
        <taxon>Sordariomycetidae</taxon>
        <taxon>Calosphaeriales</taxon>
        <taxon>Pleurostomataceae</taxon>
        <taxon>Pleurostoma</taxon>
    </lineage>
</organism>
<evidence type="ECO:0000256" key="1">
    <source>
        <dbReference type="ARBA" id="ARBA00023242"/>
    </source>
</evidence>
<dbReference type="InterPro" id="IPR036864">
    <property type="entry name" value="Zn2-C6_fun-type_DNA-bd_sf"/>
</dbReference>
<dbReference type="PANTHER" id="PTHR37534">
    <property type="entry name" value="TRANSCRIPTIONAL ACTIVATOR PROTEIN UGA3"/>
    <property type="match status" value="1"/>
</dbReference>
<keyword evidence="1" id="KW-0539">Nucleus</keyword>
<keyword evidence="5" id="KW-1185">Reference proteome</keyword>
<dbReference type="GO" id="GO:0000981">
    <property type="term" value="F:DNA-binding transcription factor activity, RNA polymerase II-specific"/>
    <property type="evidence" value="ECO:0007669"/>
    <property type="project" value="InterPro"/>
</dbReference>
<name>A0AA38SCZ2_9PEZI</name>
<dbReference type="CDD" id="cd00067">
    <property type="entry name" value="GAL4"/>
    <property type="match status" value="1"/>
</dbReference>
<dbReference type="EMBL" id="JANBVO010000001">
    <property type="protein sequence ID" value="KAJ9157336.1"/>
    <property type="molecule type" value="Genomic_DNA"/>
</dbReference>
<protein>
    <recommendedName>
        <fullName evidence="3">Zn(2)-C6 fungal-type domain-containing protein</fullName>
    </recommendedName>
</protein>
<dbReference type="SUPFAM" id="SSF57701">
    <property type="entry name" value="Zn2/Cys6 DNA-binding domain"/>
    <property type="match status" value="1"/>
</dbReference>
<reference evidence="4" key="1">
    <citation type="submission" date="2022-07" db="EMBL/GenBank/DDBJ databases">
        <title>Fungi with potential for degradation of polypropylene.</title>
        <authorList>
            <person name="Gostincar C."/>
        </authorList>
    </citation>
    <scope>NUCLEOTIDE SEQUENCE</scope>
    <source>
        <strain evidence="4">EXF-13308</strain>
    </source>
</reference>
<dbReference type="InterPro" id="IPR001138">
    <property type="entry name" value="Zn2Cys6_DnaBD"/>
</dbReference>
<dbReference type="Gene3D" id="4.10.240.10">
    <property type="entry name" value="Zn(2)-C6 fungal-type DNA-binding domain"/>
    <property type="match status" value="1"/>
</dbReference>
<evidence type="ECO:0000313" key="4">
    <source>
        <dbReference type="EMBL" id="KAJ9157336.1"/>
    </source>
</evidence>
<dbReference type="PROSITE" id="PS50048">
    <property type="entry name" value="ZN2_CY6_FUNGAL_2"/>
    <property type="match status" value="1"/>
</dbReference>
<evidence type="ECO:0000256" key="2">
    <source>
        <dbReference type="SAM" id="MobiDB-lite"/>
    </source>
</evidence>
<dbReference type="SMART" id="SM00066">
    <property type="entry name" value="GAL4"/>
    <property type="match status" value="1"/>
</dbReference>
<feature type="region of interest" description="Disordered" evidence="2">
    <location>
        <begin position="52"/>
        <end position="93"/>
    </location>
</feature>